<evidence type="ECO:0000256" key="2">
    <source>
        <dbReference type="ARBA" id="ARBA00024867"/>
    </source>
</evidence>
<feature type="modified residue" description="4-aspartylphosphate" evidence="3">
    <location>
        <position position="58"/>
    </location>
</feature>
<dbReference type="PROSITE" id="PS50110">
    <property type="entry name" value="RESPONSE_REGULATORY"/>
    <property type="match status" value="1"/>
</dbReference>
<dbReference type="Gene3D" id="3.40.50.2300">
    <property type="match status" value="1"/>
</dbReference>
<dbReference type="SUPFAM" id="SSF52172">
    <property type="entry name" value="CheY-like"/>
    <property type="match status" value="1"/>
</dbReference>
<feature type="domain" description="HTH LytTR-type" evidence="5">
    <location>
        <begin position="132"/>
        <end position="229"/>
    </location>
</feature>
<dbReference type="SMART" id="SM00850">
    <property type="entry name" value="LytTR"/>
    <property type="match status" value="1"/>
</dbReference>
<reference evidence="6 7" key="1">
    <citation type="submission" date="2015-01" db="EMBL/GenBank/DDBJ databases">
        <authorList>
            <person name="Aslett A.Martin."/>
            <person name="De Silva Nishadi"/>
        </authorList>
    </citation>
    <scope>NUCLEOTIDE SEQUENCE [LARGE SCALE GENOMIC DNA]</scope>
    <source>
        <strain evidence="6 7">R28058</strain>
    </source>
</reference>
<dbReference type="OrthoDB" id="9802383at2"/>
<dbReference type="PANTHER" id="PTHR37299:SF1">
    <property type="entry name" value="STAGE 0 SPORULATION PROTEIN A HOMOLOG"/>
    <property type="match status" value="1"/>
</dbReference>
<dbReference type="AlphaFoldDB" id="A0A0C7R0Y1"/>
<dbReference type="Gene3D" id="2.40.50.1020">
    <property type="entry name" value="LytTr DNA-binding domain"/>
    <property type="match status" value="1"/>
</dbReference>
<evidence type="ECO:0000259" key="5">
    <source>
        <dbReference type="PROSITE" id="PS50930"/>
    </source>
</evidence>
<dbReference type="InterPro" id="IPR007492">
    <property type="entry name" value="LytTR_DNA-bd_dom"/>
</dbReference>
<dbReference type="GO" id="GO:0000156">
    <property type="term" value="F:phosphorelay response regulator activity"/>
    <property type="evidence" value="ECO:0007669"/>
    <property type="project" value="InterPro"/>
</dbReference>
<dbReference type="Proteomes" id="UP000049127">
    <property type="component" value="Unassembled WGS sequence"/>
</dbReference>
<feature type="domain" description="Response regulatory" evidence="4">
    <location>
        <begin position="3"/>
        <end position="121"/>
    </location>
</feature>
<gene>
    <name evidence="6" type="primary">lytR_3</name>
    <name evidence="6" type="ORF">R28058_06311</name>
</gene>
<dbReference type="Pfam" id="PF00072">
    <property type="entry name" value="Response_reg"/>
    <property type="match status" value="1"/>
</dbReference>
<dbReference type="Pfam" id="PF04397">
    <property type="entry name" value="LytTR"/>
    <property type="match status" value="1"/>
</dbReference>
<evidence type="ECO:0000256" key="3">
    <source>
        <dbReference type="PROSITE-ProRule" id="PRU00169"/>
    </source>
</evidence>
<dbReference type="GO" id="GO:0003677">
    <property type="term" value="F:DNA binding"/>
    <property type="evidence" value="ECO:0007669"/>
    <property type="project" value="InterPro"/>
</dbReference>
<dbReference type="SMART" id="SM00448">
    <property type="entry name" value="REC"/>
    <property type="match status" value="1"/>
</dbReference>
<dbReference type="PANTHER" id="PTHR37299">
    <property type="entry name" value="TRANSCRIPTIONAL REGULATOR-RELATED"/>
    <property type="match status" value="1"/>
</dbReference>
<evidence type="ECO:0000313" key="7">
    <source>
        <dbReference type="Proteomes" id="UP000049127"/>
    </source>
</evidence>
<keyword evidence="3" id="KW-0597">Phosphoprotein</keyword>
<accession>A0A0C7R0Y1</accession>
<dbReference type="PROSITE" id="PS50930">
    <property type="entry name" value="HTH_LYTTR"/>
    <property type="match status" value="1"/>
</dbReference>
<comment type="function">
    <text evidence="2">May play the central regulatory role in sporulation. It may be an element of the effector pathway responsible for the activation of sporulation genes in response to nutritional stress. Spo0A may act in concert with spo0H (a sigma factor) to control the expression of some genes that are critical to the sporulation process.</text>
</comment>
<proteinExistence type="predicted"/>
<dbReference type="InterPro" id="IPR046947">
    <property type="entry name" value="LytR-like"/>
</dbReference>
<dbReference type="EMBL" id="CEKZ01000003">
    <property type="protein sequence ID" value="CEQ02898.1"/>
    <property type="molecule type" value="Genomic_DNA"/>
</dbReference>
<dbReference type="InterPro" id="IPR011006">
    <property type="entry name" value="CheY-like_superfamily"/>
</dbReference>
<dbReference type="InterPro" id="IPR001789">
    <property type="entry name" value="Sig_transdc_resp-reg_receiver"/>
</dbReference>
<evidence type="ECO:0000256" key="1">
    <source>
        <dbReference type="ARBA" id="ARBA00018672"/>
    </source>
</evidence>
<dbReference type="RefSeq" id="WP_055341448.1">
    <property type="nucleotide sequence ID" value="NZ_CEKZ01000003.1"/>
</dbReference>
<evidence type="ECO:0000313" key="6">
    <source>
        <dbReference type="EMBL" id="CEQ02898.1"/>
    </source>
</evidence>
<organism evidence="6 7">
    <name type="scientific">Paraclostridium sordellii</name>
    <name type="common">Clostridium sordellii</name>
    <dbReference type="NCBI Taxonomy" id="1505"/>
    <lineage>
        <taxon>Bacteria</taxon>
        <taxon>Bacillati</taxon>
        <taxon>Bacillota</taxon>
        <taxon>Clostridia</taxon>
        <taxon>Peptostreptococcales</taxon>
        <taxon>Peptostreptococcaceae</taxon>
        <taxon>Paraclostridium</taxon>
    </lineage>
</organism>
<evidence type="ECO:0000259" key="4">
    <source>
        <dbReference type="PROSITE" id="PS50110"/>
    </source>
</evidence>
<name>A0A0C7R0Y1_PARSO</name>
<sequence>MLKIAICDDEKSQINLLKNILSIHLDLKGLDYRIYEFDCGESLIDSITKESYDIIFSDIEMKAINGIDTAKNIRLHNKKSVIIFVTSYPDFVFQGYEVKAFNYILKPYTSEKIGKVLDSALEELNEIQDKFYVVESKSKTVKINLSNTYYFASDKRKVNAVTFTETIDFYDKLDNLEKNLPSFFVRIHQRYLVDINHVSSVESCSLVINKEVLPISRGRYNSFMIEFAKTMLR</sequence>
<protein>
    <recommendedName>
        <fullName evidence="1">Stage 0 sporulation protein A homolog</fullName>
    </recommendedName>
</protein>